<evidence type="ECO:0000313" key="5">
    <source>
        <dbReference type="EMBL" id="VZO39418.1"/>
    </source>
</evidence>
<dbReference type="RefSeq" id="WP_156742736.1">
    <property type="nucleotide sequence ID" value="NZ_CACRYJ010000059.1"/>
</dbReference>
<evidence type="ECO:0000256" key="4">
    <source>
        <dbReference type="ARBA" id="ARBA00047942"/>
    </source>
</evidence>
<organism evidence="5 6">
    <name type="scientific">Occultella aeris</name>
    <dbReference type="NCBI Taxonomy" id="2761496"/>
    <lineage>
        <taxon>Bacteria</taxon>
        <taxon>Bacillati</taxon>
        <taxon>Actinomycetota</taxon>
        <taxon>Actinomycetes</taxon>
        <taxon>Micrococcales</taxon>
        <taxon>Ruaniaceae</taxon>
        <taxon>Occultella</taxon>
    </lineage>
</organism>
<name>A0A7M4DPM4_9MICO</name>
<reference evidence="5 6" key="1">
    <citation type="submission" date="2019-11" db="EMBL/GenBank/DDBJ databases">
        <authorList>
            <person name="Criscuolo A."/>
        </authorList>
    </citation>
    <scope>NUCLEOTIDE SEQUENCE [LARGE SCALE GENOMIC DNA]</scope>
    <source>
        <strain evidence="5">CIP111667</strain>
    </source>
</reference>
<dbReference type="InterPro" id="IPR050953">
    <property type="entry name" value="N4_N6_ade-DNA_methylase"/>
</dbReference>
<evidence type="ECO:0000256" key="2">
    <source>
        <dbReference type="ARBA" id="ARBA00022603"/>
    </source>
</evidence>
<dbReference type="PANTHER" id="PTHR33841">
    <property type="entry name" value="DNA METHYLTRANSFERASE YEEA-RELATED"/>
    <property type="match status" value="1"/>
</dbReference>
<dbReference type="GO" id="GO:0009007">
    <property type="term" value="F:site-specific DNA-methyltransferase (adenine-specific) activity"/>
    <property type="evidence" value="ECO:0007669"/>
    <property type="project" value="UniProtKB-EC"/>
</dbReference>
<gene>
    <name evidence="5" type="ORF">HALOF300_04106</name>
</gene>
<keyword evidence="3" id="KW-0808">Transferase</keyword>
<keyword evidence="2" id="KW-0489">Methyltransferase</keyword>
<dbReference type="GO" id="GO:0032259">
    <property type="term" value="P:methylation"/>
    <property type="evidence" value="ECO:0007669"/>
    <property type="project" value="UniProtKB-KW"/>
</dbReference>
<dbReference type="EMBL" id="CACRYJ010000059">
    <property type="protein sequence ID" value="VZO39418.1"/>
    <property type="molecule type" value="Genomic_DNA"/>
</dbReference>
<evidence type="ECO:0000313" key="6">
    <source>
        <dbReference type="Proteomes" id="UP000419743"/>
    </source>
</evidence>
<proteinExistence type="predicted"/>
<protein>
    <recommendedName>
        <fullName evidence="1">site-specific DNA-methyltransferase (adenine-specific)</fullName>
        <ecNumber evidence="1">2.1.1.72</ecNumber>
    </recommendedName>
</protein>
<dbReference type="SUPFAM" id="SSF53335">
    <property type="entry name" value="S-adenosyl-L-methionine-dependent methyltransferases"/>
    <property type="match status" value="1"/>
</dbReference>
<dbReference type="Proteomes" id="UP000419743">
    <property type="component" value="Unassembled WGS sequence"/>
</dbReference>
<comment type="caution">
    <text evidence="5">The sequence shown here is derived from an EMBL/GenBank/DDBJ whole genome shotgun (WGS) entry which is preliminary data.</text>
</comment>
<dbReference type="EC" id="2.1.1.72" evidence="1"/>
<evidence type="ECO:0000256" key="1">
    <source>
        <dbReference type="ARBA" id="ARBA00011900"/>
    </source>
</evidence>
<dbReference type="InterPro" id="IPR029063">
    <property type="entry name" value="SAM-dependent_MTases_sf"/>
</dbReference>
<evidence type="ECO:0000256" key="3">
    <source>
        <dbReference type="ARBA" id="ARBA00022679"/>
    </source>
</evidence>
<accession>A0A7M4DPM4</accession>
<comment type="catalytic activity">
    <reaction evidence="4">
        <text>a 2'-deoxyadenosine in DNA + S-adenosyl-L-methionine = an N(6)-methyl-2'-deoxyadenosine in DNA + S-adenosyl-L-homocysteine + H(+)</text>
        <dbReference type="Rhea" id="RHEA:15197"/>
        <dbReference type="Rhea" id="RHEA-COMP:12418"/>
        <dbReference type="Rhea" id="RHEA-COMP:12419"/>
        <dbReference type="ChEBI" id="CHEBI:15378"/>
        <dbReference type="ChEBI" id="CHEBI:57856"/>
        <dbReference type="ChEBI" id="CHEBI:59789"/>
        <dbReference type="ChEBI" id="CHEBI:90615"/>
        <dbReference type="ChEBI" id="CHEBI:90616"/>
        <dbReference type="EC" id="2.1.1.72"/>
    </reaction>
</comment>
<sequence>MSTSDAILVGEDWISEHYFTTDATSQSFQARVLERRKAWDAEAKEGRFTPLSRFTATRQSLEVDLAGLEEMPDGEGSPLWESVESIYGRVLDVLGLTRHGLVTEATGPLIRVSSPGITENAPLSVIHAKPAASVEEILAKDASSLPVPVALDGEEAEFMSAARLASALFVADDGPDLILILAGRWIVLAEKERWAEGRYLAIDLQLVCERNETKRGGEVDRALTCLSAESIAPDSDGNLWWHGVFDDSVKHTVGVSQDLRDGVRASIEIIANEVVTRRAARDLPPLPAAEAQPLAKQALRFLYRILFLLYAEASPQLGVLPVGTQEYGDGYSLDRLRELVQVELTSARALEGTHLYESLGALFRLVDSGHQPAAEPHVADGGAAVVEDGSAFAPGLTFNALRADLFRPEATAHIDEVGLGNRALQDVLTRLLLSKEKRGRDRGFISYAELGINQLGAVYEGLMSYTGFFAETDLYEVAKGGDSSKGSWVVPIDRAEGIDSKDFVRHEDPRTAEQVPVKHDAGSFVFRLAGRERQQSASYYTPEVLTRFTVGQALEELLDQDGPTPASQILEMTVCEPALGSGAFAIEAVRQLAERYLDRRQEEVGRRIDPDEYPQELQRVKAYLALHNVYGVDLNATAVELAEISLWLDTMVSGLAAPWFGLHLRRGNSLIGARRAVYRRDQVNDKSWLKSVPRDSALNTLVEDLRAGSVGGDLGGGIHHFLLPADGWGAAADAKEAATLAPDATATLKRWRGSIKAKPTKQQVDALAELAHRVEVLWQFAYRRLEIAEREIRRSVPVWEAGELPEGGAVQREQIEAALADANGAYRRLRRVMDAWTALWFWPLTKDSTTVQTPDGTTQAQPPTLAQWIDALQRLLGRSPELRKKNDRNQETLASSISWDELADAEELEITLAGTQPIERVVADHPWLVVCDRVAEQQGFFHWDLDFAAVSARGGFDLQVGNPPWVRPRADVDALLAEGDPWWQLATKPSESLRATMRLTTMELPGVTELVVAGTTDVAGTAAFVGAVPQYPHLKGLQPDLYRCFMEQTWRHASSRGAVGLIHPETHFTDEKAGLLREATYTRLRRHWQFVNELQLFEIDHHVSYGIHVYGEQKSVAKFQMATSLYHPDTIIRSYDHDGSGAEPGLKDPDGNWDLRPHASRIITVTDQTLATWHAVLETPTVPVRRTRMVYAVNRSVADVLDKLSRAPRIGELGLEFSAGWHEKNDRTKGYFESAWGAPESWDDVILQGPHLYVATPLYKTPNKTMLHNLDWSATDFETLTPDAIPVTAYKPIGDRYRYDVGYTEWGTDDDPKPARDYYRIAWRRMAANTGVRTLIAAPIPPGASHVNPVLSMAVASNSLPELAQIGAFASSLILDFSVRTAPKSEILFGTIGRLPYVRGHALGGHLLLRYLRLTCLTSAYAEFWDSCYLPSFRIDSWSSPERRGNSNLGDVLRTWSARTPLRIAIDRRQAMLEIDALVALMLDLTADELCTIYRTQFAVLYGYDRDVYFYDVNGRLVPNEVLRVWRAKGDRIAEEERTATNQTGNTYTYEFPFVTLDREADMRQAYAHFEQLLRECS</sequence>
<dbReference type="PANTHER" id="PTHR33841:SF1">
    <property type="entry name" value="DNA METHYLTRANSFERASE A"/>
    <property type="match status" value="1"/>
</dbReference>
<keyword evidence="6" id="KW-1185">Reference proteome</keyword>
<dbReference type="Gene3D" id="3.40.50.150">
    <property type="entry name" value="Vaccinia Virus protein VP39"/>
    <property type="match status" value="2"/>
</dbReference>